<gene>
    <name evidence="2" type="ORF">S23_40120</name>
</gene>
<dbReference type="Pfam" id="PF18165">
    <property type="entry name" value="pP_pnuc_1"/>
    <property type="match status" value="1"/>
</dbReference>
<sequence>MSRRMTRAEYERWIRQQQNAQRDAIRRYNQEVDRVNRANRALAEKHVRDYNREVDRVNQYNRREVDRVNQHNKRVVENHNRRVRQNNQNAAAAVSKYNNAVRTHNAQVERDRQRRISALRAISSTSYVALRQSTFELSERFDSVERSAGTASYADLLALSEREASNSATVAEALVADDPRAPESAQDTGILEYLAGFSQDLCDRWRGALFSLNPVNPDAGRHFCTSVREIFTEILDKWADNNDVRESNPSCELTPNGTPSRRAKIRFLLNRKGADSPEMLGFVEKDIDDIIQLFHVFNEATHGSAGKHGFARLQTIRQRVEGGIMFLAAVAL</sequence>
<dbReference type="EMBL" id="AP012279">
    <property type="protein sequence ID" value="BAL77207.1"/>
    <property type="molecule type" value="Genomic_DNA"/>
</dbReference>
<evidence type="ECO:0000313" key="2">
    <source>
        <dbReference type="EMBL" id="BAL77207.1"/>
    </source>
</evidence>
<evidence type="ECO:0000259" key="1">
    <source>
        <dbReference type="Pfam" id="PF18165"/>
    </source>
</evidence>
<name>A0AAI8MF18_9BRAD</name>
<feature type="domain" description="Predicted pPIWI-associating nuclease" evidence="1">
    <location>
        <begin position="196"/>
        <end position="326"/>
    </location>
</feature>
<protein>
    <recommendedName>
        <fullName evidence="1">Predicted pPIWI-associating nuclease domain-containing protein</fullName>
    </recommendedName>
</protein>
<dbReference type="AlphaFoldDB" id="A0AAI8MF18"/>
<dbReference type="InterPro" id="IPR040556">
    <property type="entry name" value="pP_pnuc_1"/>
</dbReference>
<keyword evidence="3" id="KW-1185">Reference proteome</keyword>
<evidence type="ECO:0000313" key="3">
    <source>
        <dbReference type="Proteomes" id="UP000007886"/>
    </source>
</evidence>
<proteinExistence type="predicted"/>
<accession>A0AAI8MF18</accession>
<organism evidence="2 3">
    <name type="scientific">Bradyrhizobium cosmicum</name>
    <dbReference type="NCBI Taxonomy" id="1404864"/>
    <lineage>
        <taxon>Bacteria</taxon>
        <taxon>Pseudomonadati</taxon>
        <taxon>Pseudomonadota</taxon>
        <taxon>Alphaproteobacteria</taxon>
        <taxon>Hyphomicrobiales</taxon>
        <taxon>Nitrobacteraceae</taxon>
        <taxon>Bradyrhizobium</taxon>
    </lineage>
</organism>
<dbReference type="Proteomes" id="UP000007886">
    <property type="component" value="Chromosome"/>
</dbReference>
<reference evidence="2 3" key="1">
    <citation type="journal article" date="2012" name="Microbes Environ.">
        <title>Complete genome sequence of Bradyrhizobium sp. S23321: insights into symbiosis evolution in soil oligotrophs.</title>
        <authorList>
            <person name="Okubo T."/>
            <person name="Tsukui T."/>
            <person name="Maita H."/>
            <person name="Okamoto S."/>
            <person name="Oshima K."/>
            <person name="Fujisawa T."/>
            <person name="Saito A."/>
            <person name="Futamata H."/>
            <person name="Hattori R."/>
            <person name="Shimomura Y."/>
            <person name="Haruta S."/>
            <person name="Morimoto S."/>
            <person name="Wang Y."/>
            <person name="Sakai Y."/>
            <person name="Hattori M."/>
            <person name="Aizawa S."/>
            <person name="Nagashima K.V.P."/>
            <person name="Masuda S."/>
            <person name="Hattori T."/>
            <person name="Yamashita A."/>
            <person name="Bao Z."/>
            <person name="Hayatsu M."/>
            <person name="Kajiya-Kanegae H."/>
            <person name="Yoshinaga I."/>
            <person name="Sakamoto K."/>
            <person name="Toyota K."/>
            <person name="Nakao M."/>
            <person name="Kohara M."/>
            <person name="Anda M."/>
            <person name="Niwa R."/>
            <person name="Jung-Hwan P."/>
            <person name="Sameshima-Saito R."/>
            <person name="Tokuda S."/>
            <person name="Yamamoto S."/>
            <person name="Yamamoto S."/>
            <person name="Yokoyama T."/>
            <person name="Akutsu T."/>
            <person name="Nakamura Y."/>
            <person name="Nakahira-Yanaka Y."/>
            <person name="Takada Hoshino Y."/>
            <person name="Hirakawa H."/>
            <person name="Mitsui H."/>
            <person name="Terasawa K."/>
            <person name="Itakura M."/>
            <person name="Sato S."/>
            <person name="Ikeda-Ohtsubo W."/>
            <person name="Sakakura N."/>
            <person name="Kaminuma E."/>
            <person name="Minamisawa K."/>
        </authorList>
    </citation>
    <scope>NUCLEOTIDE SEQUENCE [LARGE SCALE GENOMIC DNA]</scope>
    <source>
        <strain evidence="2 3">S23321</strain>
    </source>
</reference>
<dbReference type="KEGG" id="brs:S23_40120"/>